<keyword evidence="1" id="KW-0472">Membrane</keyword>
<protein>
    <submittedName>
        <fullName evidence="2">Uncharacterized protein</fullName>
    </submittedName>
</protein>
<feature type="transmembrane region" description="Helical" evidence="1">
    <location>
        <begin position="6"/>
        <end position="24"/>
    </location>
</feature>
<name>A0A2H1FIR9_9ARCH</name>
<keyword evidence="3" id="KW-1185">Reference proteome</keyword>
<proteinExistence type="predicted"/>
<accession>A0A2H1FIR9</accession>
<evidence type="ECO:0000313" key="3">
    <source>
        <dbReference type="Proteomes" id="UP000230607"/>
    </source>
</evidence>
<evidence type="ECO:0000313" key="2">
    <source>
        <dbReference type="EMBL" id="SMH72661.1"/>
    </source>
</evidence>
<dbReference type="EMBL" id="LT841358">
    <property type="protein sequence ID" value="SMH72661.1"/>
    <property type="molecule type" value="Genomic_DNA"/>
</dbReference>
<organism evidence="2 3">
    <name type="scientific">Candidatus Nitrosotalea okcheonensis</name>
    <dbReference type="NCBI Taxonomy" id="1903276"/>
    <lineage>
        <taxon>Archaea</taxon>
        <taxon>Nitrososphaerota</taxon>
        <taxon>Nitrososphaeria</taxon>
        <taxon>Nitrosotaleales</taxon>
        <taxon>Nitrosotaleaceae</taxon>
        <taxon>Nitrosotalea</taxon>
    </lineage>
</organism>
<dbReference type="AlphaFoldDB" id="A0A2H1FIR9"/>
<reference evidence="3" key="1">
    <citation type="submission" date="2017-03" db="EMBL/GenBank/DDBJ databases">
        <authorList>
            <person name="Herbold C."/>
        </authorList>
    </citation>
    <scope>NUCLEOTIDE SEQUENCE [LARGE SCALE GENOMIC DNA]</scope>
</reference>
<keyword evidence="1" id="KW-1133">Transmembrane helix</keyword>
<keyword evidence="1" id="KW-0812">Transmembrane</keyword>
<dbReference type="Proteomes" id="UP000230607">
    <property type="component" value="Chromosome 1"/>
</dbReference>
<sequence>MKTLQLAIIVIACIVSVSVIWYFTSYDPTPVTKENNFGINALVIHSPPYMGCPTVNCQQPNYYLKINSKSNTFLLGYTICDGNSCVKQDGLAISLSVLDVLHPDYRKLPLPDNLPWKDGDSVNIQVKVPSSFIFDNASTFDSTHTPKIWVDLGKSEIVRSS</sequence>
<dbReference type="RefSeq" id="WP_157928392.1">
    <property type="nucleotide sequence ID" value="NZ_LT841358.1"/>
</dbReference>
<gene>
    <name evidence="2" type="ORF">NCS_30501</name>
</gene>
<evidence type="ECO:0000256" key="1">
    <source>
        <dbReference type="SAM" id="Phobius"/>
    </source>
</evidence>
<dbReference type="OrthoDB" id="14179at2157"/>